<accession>A0A5D3BFS5</accession>
<evidence type="ECO:0000313" key="2">
    <source>
        <dbReference type="EMBL" id="TYJ97038.1"/>
    </source>
</evidence>
<reference evidence="3 4" key="1">
    <citation type="submission" date="2019-08" db="EMBL/GenBank/DDBJ databases">
        <title>Draft genome sequences of two oriental melons (Cucumis melo L. var makuwa).</title>
        <authorList>
            <person name="Kwon S.-Y."/>
        </authorList>
    </citation>
    <scope>NUCLEOTIDE SEQUENCE [LARGE SCALE GENOMIC DNA]</scope>
    <source>
        <strain evidence="4">cv. Chang Bougi</strain>
        <strain evidence="3">cv. SW 3</strain>
        <tissue evidence="2">Leaf</tissue>
    </source>
</reference>
<evidence type="ECO:0000313" key="1">
    <source>
        <dbReference type="EMBL" id="KAA0038355.1"/>
    </source>
</evidence>
<dbReference type="Pfam" id="PF02992">
    <property type="entry name" value="Transposase_21"/>
    <property type="match status" value="1"/>
</dbReference>
<sequence>MRSHKDKQVKIEDVLRHPADVEPWKHFDCEFSDFALDSQNVRSGLTSYEFNLFGNMSTSYSIHNPTAKTSKRFPEDESNLHCVSTRGEESEGQDDARLKPLVVNGVEIRVDDLDLAALLALVEERKKARQEKEEAERR</sequence>
<evidence type="ECO:0000313" key="3">
    <source>
        <dbReference type="Proteomes" id="UP000321393"/>
    </source>
</evidence>
<dbReference type="Proteomes" id="UP000321947">
    <property type="component" value="Unassembled WGS sequence"/>
</dbReference>
<dbReference type="EMBL" id="SSTD01019069">
    <property type="protein sequence ID" value="TYJ97038.1"/>
    <property type="molecule type" value="Genomic_DNA"/>
</dbReference>
<evidence type="ECO:0000313" key="4">
    <source>
        <dbReference type="Proteomes" id="UP000321947"/>
    </source>
</evidence>
<organism evidence="2 4">
    <name type="scientific">Cucumis melo var. makuwa</name>
    <name type="common">Oriental melon</name>
    <dbReference type="NCBI Taxonomy" id="1194695"/>
    <lineage>
        <taxon>Eukaryota</taxon>
        <taxon>Viridiplantae</taxon>
        <taxon>Streptophyta</taxon>
        <taxon>Embryophyta</taxon>
        <taxon>Tracheophyta</taxon>
        <taxon>Spermatophyta</taxon>
        <taxon>Magnoliopsida</taxon>
        <taxon>eudicotyledons</taxon>
        <taxon>Gunneridae</taxon>
        <taxon>Pentapetalae</taxon>
        <taxon>rosids</taxon>
        <taxon>fabids</taxon>
        <taxon>Cucurbitales</taxon>
        <taxon>Cucurbitaceae</taxon>
        <taxon>Benincaseae</taxon>
        <taxon>Cucumis</taxon>
    </lineage>
</organism>
<protein>
    <submittedName>
        <fullName evidence="2">Uncharacterized protein</fullName>
    </submittedName>
</protein>
<dbReference type="InterPro" id="IPR004242">
    <property type="entry name" value="Transposase_21"/>
</dbReference>
<dbReference type="Proteomes" id="UP000321393">
    <property type="component" value="Unassembled WGS sequence"/>
</dbReference>
<name>A0A5D3BFS5_CUCMM</name>
<proteinExistence type="predicted"/>
<dbReference type="EMBL" id="SSTE01018746">
    <property type="protein sequence ID" value="KAA0038355.1"/>
    <property type="molecule type" value="Genomic_DNA"/>
</dbReference>
<gene>
    <name evidence="2" type="ORF">E5676_scaffold506G001010</name>
    <name evidence="1" type="ORF">E6C27_scaffold270G002340</name>
</gene>
<comment type="caution">
    <text evidence="2">The sequence shown here is derived from an EMBL/GenBank/DDBJ whole genome shotgun (WGS) entry which is preliminary data.</text>
</comment>
<dbReference type="OrthoDB" id="1932595at2759"/>
<dbReference type="AlphaFoldDB" id="A0A5D3BFS5"/>